<evidence type="ECO:0000256" key="3">
    <source>
        <dbReference type="ARBA" id="ARBA00013095"/>
    </source>
</evidence>
<comment type="catalytic activity">
    <reaction evidence="10 13">
        <text>cutin + H2O = cutin monomers.</text>
        <dbReference type="EC" id="3.1.1.74"/>
    </reaction>
</comment>
<organism evidence="14 17">
    <name type="scientific">Verticillium longisporum</name>
    <name type="common">Verticillium dahliae var. longisporum</name>
    <dbReference type="NCBI Taxonomy" id="100787"/>
    <lineage>
        <taxon>Eukaryota</taxon>
        <taxon>Fungi</taxon>
        <taxon>Dikarya</taxon>
        <taxon>Ascomycota</taxon>
        <taxon>Pezizomycotina</taxon>
        <taxon>Sordariomycetes</taxon>
        <taxon>Hypocreomycetidae</taxon>
        <taxon>Glomerellales</taxon>
        <taxon>Plectosphaerellaceae</taxon>
        <taxon>Verticillium</taxon>
    </lineage>
</organism>
<gene>
    <name evidence="15" type="ORF">BN1708_014608</name>
    <name evidence="14" type="ORF">BN1723_010759</name>
</gene>
<sequence length="237" mass="24815">MKFLTIVFALATLAVALPVEPAVEEAEALVSRNELAVLEARQSSTRSELESGSSSRCPRAILIYARGSTEPGNMGITAGPTLASASTREYGSAGIWIQGVGGPYGAELSPNFLPSGTDRASINEAKRLFTLANTKCPNTPVVTGGYSQGTAVVGNALSELSSAVQNQVKGAVVFGYTKNLQNLGRIPNFPTAKTEIYCAISDAVCWGTLFILPAHFSYNADAAGAAPRFLVRQIARG</sequence>
<dbReference type="Pfam" id="PF01083">
    <property type="entry name" value="Cutinase"/>
    <property type="match status" value="1"/>
</dbReference>
<evidence type="ECO:0000313" key="14">
    <source>
        <dbReference type="EMBL" id="CRK15709.1"/>
    </source>
</evidence>
<evidence type="ECO:0000256" key="13">
    <source>
        <dbReference type="RuleBase" id="RU361263"/>
    </source>
</evidence>
<feature type="active site" evidence="11">
    <location>
        <position position="202"/>
    </location>
</feature>
<keyword evidence="7 13" id="KW-0378">Hydrolase</keyword>
<evidence type="ECO:0000256" key="8">
    <source>
        <dbReference type="ARBA" id="ARBA00023026"/>
    </source>
</evidence>
<dbReference type="FunFam" id="3.40.50.1820:FF:000235">
    <property type="entry name" value="Cutinase 1"/>
    <property type="match status" value="1"/>
</dbReference>
<dbReference type="Proteomes" id="UP000045706">
    <property type="component" value="Unassembled WGS sequence"/>
</dbReference>
<feature type="disulfide bond" evidence="12">
    <location>
        <begin position="57"/>
        <end position="136"/>
    </location>
</feature>
<dbReference type="AlphaFoldDB" id="A0A0G4L134"/>
<evidence type="ECO:0000313" key="16">
    <source>
        <dbReference type="Proteomes" id="UP000044602"/>
    </source>
</evidence>
<dbReference type="SUPFAM" id="SSF53474">
    <property type="entry name" value="alpha/beta-Hydrolases"/>
    <property type="match status" value="1"/>
</dbReference>
<dbReference type="PANTHER" id="PTHR48250:SF3">
    <property type="entry name" value="CUTINASE 1-RELATED"/>
    <property type="match status" value="1"/>
</dbReference>
<name>A0A0G4L134_VERLO</name>
<feature type="chain" id="PRO_5007354952" description="Cutinase" evidence="13">
    <location>
        <begin position="17"/>
        <end position="237"/>
    </location>
</feature>
<dbReference type="EMBL" id="CVQI01006224">
    <property type="protein sequence ID" value="CRK15709.1"/>
    <property type="molecule type" value="Genomic_DNA"/>
</dbReference>
<comment type="function">
    <text evidence="13">Catalyzes the hydrolysis of complex carboxylic polyesters found in the cell wall of plants. Degrades cutin, a macromolecule that forms the structure of the plant cuticle.</text>
</comment>
<feature type="disulfide bond" evidence="12">
    <location>
        <begin position="198"/>
        <end position="205"/>
    </location>
</feature>
<accession>A0A0G4L134</accession>
<dbReference type="InterPro" id="IPR043579">
    <property type="entry name" value="CUTINASE_2"/>
</dbReference>
<evidence type="ECO:0000256" key="12">
    <source>
        <dbReference type="PIRSR" id="PIRSR611150-2"/>
    </source>
</evidence>
<evidence type="ECO:0000256" key="1">
    <source>
        <dbReference type="ARBA" id="ARBA00004613"/>
    </source>
</evidence>
<keyword evidence="8" id="KW-0843">Virulence</keyword>
<feature type="signal peptide" evidence="13">
    <location>
        <begin position="1"/>
        <end position="16"/>
    </location>
</feature>
<protein>
    <recommendedName>
        <fullName evidence="3 13">Cutinase</fullName>
        <ecNumber evidence="3 13">3.1.1.74</ecNumber>
    </recommendedName>
</protein>
<keyword evidence="4 13" id="KW-0719">Serine esterase</keyword>
<dbReference type="STRING" id="100787.A0A0G4L134"/>
<comment type="subcellular location">
    <subcellularLocation>
        <location evidence="1 13">Secreted</location>
    </subcellularLocation>
</comment>
<evidence type="ECO:0000256" key="2">
    <source>
        <dbReference type="ARBA" id="ARBA00007534"/>
    </source>
</evidence>
<evidence type="ECO:0000256" key="6">
    <source>
        <dbReference type="ARBA" id="ARBA00022729"/>
    </source>
</evidence>
<dbReference type="PRINTS" id="PR00129">
    <property type="entry name" value="CUTINASE"/>
</dbReference>
<dbReference type="EC" id="3.1.1.74" evidence="3 13"/>
<dbReference type="GO" id="GO:0016052">
    <property type="term" value="P:carbohydrate catabolic process"/>
    <property type="evidence" value="ECO:0007669"/>
    <property type="project" value="TreeGrafter"/>
</dbReference>
<reference evidence="16 17" key="1">
    <citation type="submission" date="2015-05" db="EMBL/GenBank/DDBJ databases">
        <authorList>
            <person name="Fogelqvist Johan"/>
        </authorList>
    </citation>
    <scope>NUCLEOTIDE SEQUENCE [LARGE SCALE GENOMIC DNA]</scope>
    <source>
        <strain evidence="15">VL1</strain>
        <strain evidence="14">VL2</strain>
    </source>
</reference>
<comment type="similarity">
    <text evidence="2 13">Belongs to the cutinase family.</text>
</comment>
<keyword evidence="16" id="KW-1185">Reference proteome</keyword>
<proteinExistence type="inferred from homology"/>
<evidence type="ECO:0000256" key="7">
    <source>
        <dbReference type="ARBA" id="ARBA00022801"/>
    </source>
</evidence>
<feature type="active site" description="Proton donor/acceptor" evidence="11">
    <location>
        <position position="215"/>
    </location>
</feature>
<keyword evidence="5 13" id="KW-0964">Secreted</keyword>
<dbReference type="InterPro" id="IPR000675">
    <property type="entry name" value="Cutinase/axe"/>
</dbReference>
<evidence type="ECO:0000313" key="15">
    <source>
        <dbReference type="EMBL" id="CRK26640.1"/>
    </source>
</evidence>
<dbReference type="PROSITE" id="PS00155">
    <property type="entry name" value="CUTINASE_1"/>
    <property type="match status" value="1"/>
</dbReference>
<evidence type="ECO:0000256" key="4">
    <source>
        <dbReference type="ARBA" id="ARBA00022487"/>
    </source>
</evidence>
<dbReference type="PANTHER" id="PTHR48250">
    <property type="entry name" value="CUTINASE 2-RELATED"/>
    <property type="match status" value="1"/>
</dbReference>
<dbReference type="InterPro" id="IPR011150">
    <property type="entry name" value="Cutinase_monf"/>
</dbReference>
<dbReference type="GO" id="GO:0050525">
    <property type="term" value="F:cutinase activity"/>
    <property type="evidence" value="ECO:0007669"/>
    <property type="project" value="UniProtKB-UniRule"/>
</dbReference>
<keyword evidence="6 13" id="KW-0732">Signal</keyword>
<dbReference type="PROSITE" id="PS00931">
    <property type="entry name" value="CUTINASE_2"/>
    <property type="match status" value="1"/>
</dbReference>
<evidence type="ECO:0000256" key="10">
    <source>
        <dbReference type="ARBA" id="ARBA00034045"/>
    </source>
</evidence>
<dbReference type="InterPro" id="IPR029058">
    <property type="entry name" value="AB_hydrolase_fold"/>
</dbReference>
<feature type="active site" description="Nucleophile" evidence="11">
    <location>
        <position position="147"/>
    </location>
</feature>
<dbReference type="InterPro" id="IPR043580">
    <property type="entry name" value="CUTINASE_1"/>
</dbReference>
<evidence type="ECO:0000256" key="11">
    <source>
        <dbReference type="PIRSR" id="PIRSR611150-1"/>
    </source>
</evidence>
<dbReference type="GO" id="GO:0005576">
    <property type="term" value="C:extracellular region"/>
    <property type="evidence" value="ECO:0007669"/>
    <property type="project" value="UniProtKB-SubCell"/>
</dbReference>
<dbReference type="SMART" id="SM01110">
    <property type="entry name" value="Cutinase"/>
    <property type="match status" value="1"/>
</dbReference>
<dbReference type="Gene3D" id="3.40.50.1820">
    <property type="entry name" value="alpha/beta hydrolase"/>
    <property type="match status" value="1"/>
</dbReference>
<evidence type="ECO:0000256" key="5">
    <source>
        <dbReference type="ARBA" id="ARBA00022525"/>
    </source>
</evidence>
<evidence type="ECO:0000313" key="17">
    <source>
        <dbReference type="Proteomes" id="UP000045706"/>
    </source>
</evidence>
<keyword evidence="9 12" id="KW-1015">Disulfide bond</keyword>
<dbReference type="Proteomes" id="UP000044602">
    <property type="component" value="Unassembled WGS sequence"/>
</dbReference>
<dbReference type="EMBL" id="CVQH01020251">
    <property type="protein sequence ID" value="CRK26640.1"/>
    <property type="molecule type" value="Genomic_DNA"/>
</dbReference>
<evidence type="ECO:0000256" key="9">
    <source>
        <dbReference type="ARBA" id="ARBA00023157"/>
    </source>
</evidence>